<dbReference type="InterPro" id="IPR045258">
    <property type="entry name" value="ACAP1/2/3-like"/>
</dbReference>
<evidence type="ECO:0000256" key="5">
    <source>
        <dbReference type="ARBA" id="ARBA00023043"/>
    </source>
</evidence>
<dbReference type="Gene3D" id="1.20.1270.60">
    <property type="entry name" value="Arfaptin homology (AH) domain/BAR domain"/>
    <property type="match status" value="1"/>
</dbReference>
<feature type="domain" description="Arf-GAP" evidence="10">
    <location>
        <begin position="410"/>
        <end position="536"/>
    </location>
</feature>
<evidence type="ECO:0000259" key="9">
    <source>
        <dbReference type="PROSITE" id="PS50003"/>
    </source>
</evidence>
<evidence type="ECO:0000256" key="2">
    <source>
        <dbReference type="ARBA" id="ARBA00022737"/>
    </source>
</evidence>
<keyword evidence="2" id="KW-0677">Repeat</keyword>
<dbReference type="SUPFAM" id="SSF57863">
    <property type="entry name" value="ArfGap/RecO-like zinc finger"/>
    <property type="match status" value="1"/>
</dbReference>
<dbReference type="SUPFAM" id="SSF48403">
    <property type="entry name" value="Ankyrin repeat"/>
    <property type="match status" value="1"/>
</dbReference>
<evidence type="ECO:0000259" key="10">
    <source>
        <dbReference type="PROSITE" id="PS50115"/>
    </source>
</evidence>
<dbReference type="SMART" id="SM00248">
    <property type="entry name" value="ANK"/>
    <property type="match status" value="2"/>
</dbReference>
<reference evidence="11 12" key="2">
    <citation type="submission" date="2019-01" db="EMBL/GenBank/DDBJ databases">
        <title>The decoding of complex shrimp genome reveals the adaptation for benthos swimmer, frequently molting mechanism and breeding impact on genome.</title>
        <authorList>
            <person name="Sun Y."/>
            <person name="Gao Y."/>
            <person name="Yu Y."/>
        </authorList>
    </citation>
    <scope>NUCLEOTIDE SEQUENCE [LARGE SCALE GENOMIC DNA]</scope>
    <source>
        <tissue evidence="11">Muscle</tissue>
    </source>
</reference>
<comment type="caution">
    <text evidence="11">The sequence shown here is derived from an EMBL/GenBank/DDBJ whole genome shotgun (WGS) entry which is preliminary data.</text>
</comment>
<dbReference type="Gene3D" id="2.30.29.30">
    <property type="entry name" value="Pleckstrin-homology domain (PH domain)/Phosphotyrosine-binding domain (PTB)"/>
    <property type="match status" value="1"/>
</dbReference>
<dbReference type="SMART" id="SM00233">
    <property type="entry name" value="PH"/>
    <property type="match status" value="1"/>
</dbReference>
<gene>
    <name evidence="11" type="ORF">C7M84_023462</name>
</gene>
<evidence type="ECO:0000256" key="3">
    <source>
        <dbReference type="ARBA" id="ARBA00022771"/>
    </source>
</evidence>
<evidence type="ECO:0000313" key="11">
    <source>
        <dbReference type="EMBL" id="ROT83368.1"/>
    </source>
</evidence>
<feature type="domain" description="PH" evidence="9">
    <location>
        <begin position="262"/>
        <end position="357"/>
    </location>
</feature>
<accession>A0A3R7PUZ4</accession>
<dbReference type="FunFam" id="1.20.1270.60:FF:000025">
    <property type="entry name" value="arf-GAP with coiled-coil, ANK repeat and PH domain-containing protein 2"/>
    <property type="match status" value="1"/>
</dbReference>
<dbReference type="Pfam" id="PF12796">
    <property type="entry name" value="Ank_2"/>
    <property type="match status" value="1"/>
</dbReference>
<dbReference type="AlphaFoldDB" id="A0A3R7PUZ4"/>
<evidence type="ECO:0000256" key="8">
    <source>
        <dbReference type="SAM" id="MobiDB-lite"/>
    </source>
</evidence>
<evidence type="ECO:0000256" key="1">
    <source>
        <dbReference type="ARBA" id="ARBA00022723"/>
    </source>
</evidence>
<feature type="compositionally biased region" description="Low complexity" evidence="8">
    <location>
        <begin position="570"/>
        <end position="602"/>
    </location>
</feature>
<evidence type="ECO:0000313" key="12">
    <source>
        <dbReference type="Proteomes" id="UP000283509"/>
    </source>
</evidence>
<dbReference type="OrthoDB" id="10070851at2759"/>
<dbReference type="PRINTS" id="PR00405">
    <property type="entry name" value="REVINTRACTNG"/>
</dbReference>
<dbReference type="SUPFAM" id="SSF103657">
    <property type="entry name" value="BAR/IMD domain-like"/>
    <property type="match status" value="1"/>
</dbReference>
<dbReference type="PROSITE" id="PS50003">
    <property type="entry name" value="PH_DOMAIN"/>
    <property type="match status" value="1"/>
</dbReference>
<keyword evidence="3 7" id="KW-0863">Zinc-finger</keyword>
<evidence type="ECO:0000256" key="4">
    <source>
        <dbReference type="ARBA" id="ARBA00022833"/>
    </source>
</evidence>
<dbReference type="CDD" id="cd13250">
    <property type="entry name" value="PH_ACAP"/>
    <property type="match status" value="1"/>
</dbReference>
<protein>
    <submittedName>
        <fullName evidence="11">Arf-GAP with coiled-coil, ANK repeat and PH domain-containing protein 3</fullName>
    </submittedName>
</protein>
<dbReference type="PROSITE" id="PS50115">
    <property type="entry name" value="ARFGAP"/>
    <property type="match status" value="1"/>
</dbReference>
<organism evidence="11 12">
    <name type="scientific">Penaeus vannamei</name>
    <name type="common">Whiteleg shrimp</name>
    <name type="synonym">Litopenaeus vannamei</name>
    <dbReference type="NCBI Taxonomy" id="6689"/>
    <lineage>
        <taxon>Eukaryota</taxon>
        <taxon>Metazoa</taxon>
        <taxon>Ecdysozoa</taxon>
        <taxon>Arthropoda</taxon>
        <taxon>Crustacea</taxon>
        <taxon>Multicrustacea</taxon>
        <taxon>Malacostraca</taxon>
        <taxon>Eumalacostraca</taxon>
        <taxon>Eucarida</taxon>
        <taxon>Decapoda</taxon>
        <taxon>Dendrobranchiata</taxon>
        <taxon>Penaeoidea</taxon>
        <taxon>Penaeidae</taxon>
        <taxon>Penaeus</taxon>
    </lineage>
</organism>
<dbReference type="PROSITE" id="PS50297">
    <property type="entry name" value="ANK_REP_REGION"/>
    <property type="match status" value="2"/>
</dbReference>
<reference evidence="11 12" key="1">
    <citation type="submission" date="2018-04" db="EMBL/GenBank/DDBJ databases">
        <authorList>
            <person name="Zhang X."/>
            <person name="Yuan J."/>
            <person name="Li F."/>
            <person name="Xiang J."/>
        </authorList>
    </citation>
    <scope>NUCLEOTIDE SEQUENCE [LARGE SCALE GENOMIC DNA]</scope>
    <source>
        <tissue evidence="11">Muscle</tissue>
    </source>
</reference>
<dbReference type="CDD" id="cd08835">
    <property type="entry name" value="ArfGap_ACAP"/>
    <property type="match status" value="1"/>
</dbReference>
<dbReference type="InterPro" id="IPR027267">
    <property type="entry name" value="AH/BAR_dom_sf"/>
</dbReference>
<feature type="compositionally biased region" description="Polar residues" evidence="8">
    <location>
        <begin position="369"/>
        <end position="390"/>
    </location>
</feature>
<dbReference type="FunFam" id="1.10.220.150:FF:000007">
    <property type="entry name" value="Arf-GAP with coiled-coil, ANK repeat and PH domain-containing protein 2"/>
    <property type="match status" value="1"/>
</dbReference>
<dbReference type="InterPro" id="IPR004148">
    <property type="entry name" value="BAR_dom"/>
</dbReference>
<feature type="region of interest" description="Disordered" evidence="8">
    <location>
        <begin position="366"/>
        <end position="405"/>
    </location>
</feature>
<feature type="region of interest" description="Disordered" evidence="8">
    <location>
        <begin position="540"/>
        <end position="610"/>
    </location>
</feature>
<dbReference type="Pfam" id="PF00169">
    <property type="entry name" value="PH"/>
    <property type="match status" value="1"/>
</dbReference>
<dbReference type="InterPro" id="IPR001164">
    <property type="entry name" value="ArfGAP_dom"/>
</dbReference>
<dbReference type="SUPFAM" id="SSF50729">
    <property type="entry name" value="PH domain-like"/>
    <property type="match status" value="1"/>
</dbReference>
<dbReference type="Proteomes" id="UP000283509">
    <property type="component" value="Unassembled WGS sequence"/>
</dbReference>
<dbReference type="PANTHER" id="PTHR23180">
    <property type="entry name" value="CENTAURIN/ARF"/>
    <property type="match status" value="1"/>
</dbReference>
<keyword evidence="1" id="KW-0479">Metal-binding</keyword>
<dbReference type="PROSITE" id="PS50088">
    <property type="entry name" value="ANK_REPEAT"/>
    <property type="match status" value="2"/>
</dbReference>
<dbReference type="GO" id="GO:0008270">
    <property type="term" value="F:zinc ion binding"/>
    <property type="evidence" value="ECO:0007669"/>
    <property type="project" value="UniProtKB-KW"/>
</dbReference>
<feature type="repeat" description="ANK" evidence="6">
    <location>
        <begin position="732"/>
        <end position="764"/>
    </location>
</feature>
<proteinExistence type="predicted"/>
<dbReference type="SMART" id="SM00105">
    <property type="entry name" value="ArfGap"/>
    <property type="match status" value="1"/>
</dbReference>
<feature type="compositionally biased region" description="Basic residues" evidence="8">
    <location>
        <begin position="559"/>
        <end position="569"/>
    </location>
</feature>
<keyword evidence="4" id="KW-0862">Zinc</keyword>
<dbReference type="Gene3D" id="1.10.220.150">
    <property type="entry name" value="Arf GTPase activating protein"/>
    <property type="match status" value="1"/>
</dbReference>
<dbReference type="GO" id="GO:0005096">
    <property type="term" value="F:GTPase activator activity"/>
    <property type="evidence" value="ECO:0007669"/>
    <property type="project" value="InterPro"/>
</dbReference>
<dbReference type="InterPro" id="IPR002110">
    <property type="entry name" value="Ankyrin_rpt"/>
</dbReference>
<evidence type="ECO:0000256" key="7">
    <source>
        <dbReference type="PROSITE-ProRule" id="PRU00288"/>
    </source>
</evidence>
<dbReference type="Gene3D" id="1.25.40.20">
    <property type="entry name" value="Ankyrin repeat-containing domain"/>
    <property type="match status" value="1"/>
</dbReference>
<dbReference type="FunFam" id="2.30.29.30:FF:000026">
    <property type="entry name" value="Arf-GAP with coiled-coil, ANK repeat and PH domain-containing protein 2"/>
    <property type="match status" value="1"/>
</dbReference>
<keyword evidence="5 6" id="KW-0040">ANK repeat</keyword>
<sequence>MKAIIDTIECQRDSPRFRQVLDENEKDLDSLEVKLEKVVKQCNQMVSAGKQFNHEQEQLIHTLWDLAGYFGNDTAVQSALNRMLAALGEAAKYHAILVDQAARAITKNLANFIKNELRSVKDLRHYFEKVSGELDTVLQRASGVSRTRTHEADDMKNLVIATRRAFRHTTVDYVHAISIAQGKKRHEVIDALLSYLKAYNTFYHQGTDLCDDLKPSLDTISQEVSTMRQEVSDLEKSLENRHTDVTDKDLVLSVDQMDTCQPVNMHGYLFKRTTNAFKTWNRRYFTLQNNQLVYRKRSGEEVTVMEEDLRLCTVKPAVEVDRRFCFEVVSPTKCHMLQAESEESYDSWISALQRGIGQALQQGLHDKITNSTPDSSPYPQKGSQGTNTPGDSPASSSPATTPQAPTANKAMLWQEIMRIPGNEVCCDCGASNPKWASINLGITLCIECSGIHRSLGVHYSKVRSLTLDAWEPEVIKVMIELGNTVINQIYLATYAPGGETGPPFAAKPDSIRSVREEWVKAKYVERKFVKPLPLASSGSTYSLPAPKSQLPSKKSWSVPRKRRRNKRRSIGSSTPSKGSSASSQQDQTSTQEESQTITQSKSLPTTPAAETLSPGEVLLLDVDIPCTHRDSLELQDLSILSDDNSTDGEDADGHAPEEAFANLTPDMLLFRACEVHNLPMMSHSLALGANKNWHNTDELGRTPMHQAVKSGSVMAIEHLLINGTKANEQDSEGRTPLHLASLNSNIGQVCLLLKHRVGLNQTDNDGHKAIDLALESSEPDVVTLLRVASLSEHIDRDGGGEDNNMLSDFLRDFQEKMVNQGHNRSRQNDATTN</sequence>
<dbReference type="InterPro" id="IPR036770">
    <property type="entry name" value="Ankyrin_rpt-contain_sf"/>
</dbReference>
<dbReference type="PANTHER" id="PTHR23180:SF399">
    <property type="entry name" value="BLOWN FUSE, ISOFORM A-RELATED"/>
    <property type="match status" value="1"/>
</dbReference>
<dbReference type="EMBL" id="QCYY01000697">
    <property type="protein sequence ID" value="ROT83368.1"/>
    <property type="molecule type" value="Genomic_DNA"/>
</dbReference>
<dbReference type="GO" id="GO:0005737">
    <property type="term" value="C:cytoplasm"/>
    <property type="evidence" value="ECO:0007669"/>
    <property type="project" value="InterPro"/>
</dbReference>
<evidence type="ECO:0000256" key="6">
    <source>
        <dbReference type="PROSITE-ProRule" id="PRU00023"/>
    </source>
</evidence>
<dbReference type="STRING" id="6689.A0A3R7PUZ4"/>
<dbReference type="InterPro" id="IPR038508">
    <property type="entry name" value="ArfGAP_dom_sf"/>
</dbReference>
<dbReference type="Pfam" id="PF16746">
    <property type="entry name" value="BAR_3"/>
    <property type="match status" value="1"/>
</dbReference>
<dbReference type="InterPro" id="IPR001849">
    <property type="entry name" value="PH_domain"/>
</dbReference>
<name>A0A3R7PUZ4_PENVA</name>
<dbReference type="Pfam" id="PF01412">
    <property type="entry name" value="ArfGap"/>
    <property type="match status" value="1"/>
</dbReference>
<feature type="repeat" description="ANK" evidence="6">
    <location>
        <begin position="699"/>
        <end position="731"/>
    </location>
</feature>
<feature type="compositionally biased region" description="Low complexity" evidence="8">
    <location>
        <begin position="392"/>
        <end position="405"/>
    </location>
</feature>
<dbReference type="InterPro" id="IPR011993">
    <property type="entry name" value="PH-like_dom_sf"/>
</dbReference>
<keyword evidence="12" id="KW-1185">Reference proteome</keyword>
<dbReference type="InterPro" id="IPR037278">
    <property type="entry name" value="ARFGAP/RecO"/>
</dbReference>